<name>A0A4Y2V558_ARAVE</name>
<dbReference type="EMBL" id="BGPR01043757">
    <property type="protein sequence ID" value="GBO20409.1"/>
    <property type="molecule type" value="Genomic_DNA"/>
</dbReference>
<evidence type="ECO:0000313" key="2">
    <source>
        <dbReference type="EMBL" id="GBO20409.1"/>
    </source>
</evidence>
<dbReference type="AlphaFoldDB" id="A0A4Y2V558"/>
<evidence type="ECO:0000313" key="3">
    <source>
        <dbReference type="Proteomes" id="UP000499080"/>
    </source>
</evidence>
<evidence type="ECO:0000256" key="1">
    <source>
        <dbReference type="SAM" id="MobiDB-lite"/>
    </source>
</evidence>
<reference evidence="2 3" key="1">
    <citation type="journal article" date="2019" name="Sci. Rep.">
        <title>Orb-weaving spider Araneus ventricosus genome elucidates the spidroin gene catalogue.</title>
        <authorList>
            <person name="Kono N."/>
            <person name="Nakamura H."/>
            <person name="Ohtoshi R."/>
            <person name="Moran D.A.P."/>
            <person name="Shinohara A."/>
            <person name="Yoshida Y."/>
            <person name="Fujiwara M."/>
            <person name="Mori M."/>
            <person name="Tomita M."/>
            <person name="Arakawa K."/>
        </authorList>
    </citation>
    <scope>NUCLEOTIDE SEQUENCE [LARGE SCALE GENOMIC DNA]</scope>
</reference>
<accession>A0A4Y2V558</accession>
<dbReference type="Proteomes" id="UP000499080">
    <property type="component" value="Unassembled WGS sequence"/>
</dbReference>
<proteinExistence type="predicted"/>
<feature type="region of interest" description="Disordered" evidence="1">
    <location>
        <begin position="99"/>
        <end position="118"/>
    </location>
</feature>
<comment type="caution">
    <text evidence="2">The sequence shown here is derived from an EMBL/GenBank/DDBJ whole genome shotgun (WGS) entry which is preliminary data.</text>
</comment>
<protein>
    <submittedName>
        <fullName evidence="2">Uncharacterized protein</fullName>
    </submittedName>
</protein>
<gene>
    <name evidence="2" type="ORF">AVEN_102922_1</name>
</gene>
<keyword evidence="3" id="KW-1185">Reference proteome</keyword>
<organism evidence="2 3">
    <name type="scientific">Araneus ventricosus</name>
    <name type="common">Orbweaver spider</name>
    <name type="synonym">Epeira ventricosa</name>
    <dbReference type="NCBI Taxonomy" id="182803"/>
    <lineage>
        <taxon>Eukaryota</taxon>
        <taxon>Metazoa</taxon>
        <taxon>Ecdysozoa</taxon>
        <taxon>Arthropoda</taxon>
        <taxon>Chelicerata</taxon>
        <taxon>Arachnida</taxon>
        <taxon>Araneae</taxon>
        <taxon>Araneomorphae</taxon>
        <taxon>Entelegynae</taxon>
        <taxon>Araneoidea</taxon>
        <taxon>Araneidae</taxon>
        <taxon>Araneus</taxon>
    </lineage>
</organism>
<sequence>MPQTTGECGFLHPVASLIFRKYEGFSEKINSNTHLVTKPKKTTLYLQNLQKIAGNSWVISIKHRKILYKRHRENADGRSNCLVLQPNKSCRKTCHHSKEASSWHFQEPTEHHLQQPSR</sequence>